<dbReference type="InterPro" id="IPR015424">
    <property type="entry name" value="PyrdxlP-dep_Trfase"/>
</dbReference>
<sequence length="476" mass="53709">MYGIYVDRESKVPVTRQICQQLRMIIESGQLSAGTRLLPTRVLAKEWGIARNVVIEVYEQLIAEGYLDGRAGSGTYVAEGIFHISDSRIPTISSGAAVQPQPKPEREQIIDFATGVPDQKWFPRQIWAKYLKEAAEGTLSEEHNYGHVQGDLSLRSAICEYVYRSKGIQCTAEQIMIVSGASEGFFLLAKSFAPKFHSLYIEDPTIDFTQEIFKLMDYRLVPVEVDLNGMRIDFLTSITPGHLVLLTPSHQFPTGSLLSIQRRHQIIRMVEEADSFVIEDDYDSEFRLRGIPVPPLQTLSPSRVIYVGTFSKTLSPSLRIGFIIVPPSLINTIAEVKDKLNLHTPFIIQKALSQYILDGQLERHIHKMKKVYKKRRNFMTERLQHLFGNDISILGDEAGMHLQISFHPKAYALLPWNDTAAYGFQAETISKYRIAKPSPSTPTGIVLGYGNLTTEEIEEGLSRIYQYASQAGIPRE</sequence>
<dbReference type="PANTHER" id="PTHR46577:SF1">
    <property type="entry name" value="HTH-TYPE TRANSCRIPTIONAL REGULATORY PROTEIN GABR"/>
    <property type="match status" value="1"/>
</dbReference>
<dbReference type="Gene3D" id="1.10.10.10">
    <property type="entry name" value="Winged helix-like DNA-binding domain superfamily/Winged helix DNA-binding domain"/>
    <property type="match status" value="1"/>
</dbReference>
<dbReference type="InterPro" id="IPR015421">
    <property type="entry name" value="PyrdxlP-dep_Trfase_major"/>
</dbReference>
<name>A0A163DB37_9BACL</name>
<evidence type="ECO:0000256" key="2">
    <source>
        <dbReference type="ARBA" id="ARBA00005384"/>
    </source>
</evidence>
<comment type="cofactor">
    <cofactor evidence="1">
        <name>pyridoxal 5'-phosphate</name>
        <dbReference type="ChEBI" id="CHEBI:597326"/>
    </cofactor>
</comment>
<dbReference type="InterPro" id="IPR051446">
    <property type="entry name" value="HTH_trans_reg/aminotransferase"/>
</dbReference>
<dbReference type="PANTHER" id="PTHR46577">
    <property type="entry name" value="HTH-TYPE TRANSCRIPTIONAL REGULATORY PROTEIN GABR"/>
    <property type="match status" value="1"/>
</dbReference>
<dbReference type="OrthoDB" id="9808770at2"/>
<dbReference type="InterPro" id="IPR036388">
    <property type="entry name" value="WH-like_DNA-bd_sf"/>
</dbReference>
<dbReference type="Gene3D" id="3.40.640.10">
    <property type="entry name" value="Type I PLP-dependent aspartate aminotransferase-like (Major domain)"/>
    <property type="match status" value="1"/>
</dbReference>
<dbReference type="SMART" id="SM00345">
    <property type="entry name" value="HTH_GNTR"/>
    <property type="match status" value="1"/>
</dbReference>
<evidence type="ECO:0000256" key="6">
    <source>
        <dbReference type="ARBA" id="ARBA00023125"/>
    </source>
</evidence>
<evidence type="ECO:0000256" key="4">
    <source>
        <dbReference type="ARBA" id="ARBA00022898"/>
    </source>
</evidence>
<dbReference type="GO" id="GO:0003700">
    <property type="term" value="F:DNA-binding transcription factor activity"/>
    <property type="evidence" value="ECO:0007669"/>
    <property type="project" value="InterPro"/>
</dbReference>
<dbReference type="CDD" id="cd07377">
    <property type="entry name" value="WHTH_GntR"/>
    <property type="match status" value="1"/>
</dbReference>
<keyword evidence="3" id="KW-0808">Transferase</keyword>
<feature type="domain" description="HTH gntR-type" evidence="8">
    <location>
        <begin position="12"/>
        <end position="80"/>
    </location>
</feature>
<proteinExistence type="inferred from homology"/>
<dbReference type="RefSeq" id="WP_063480584.1">
    <property type="nucleotide sequence ID" value="NZ_CP147845.1"/>
</dbReference>
<dbReference type="InterPro" id="IPR004839">
    <property type="entry name" value="Aminotransferase_I/II_large"/>
</dbReference>
<dbReference type="InterPro" id="IPR000524">
    <property type="entry name" value="Tscrpt_reg_HTH_GntR"/>
</dbReference>
<evidence type="ECO:0000259" key="8">
    <source>
        <dbReference type="PROSITE" id="PS50949"/>
    </source>
</evidence>
<keyword evidence="5" id="KW-0805">Transcription regulation</keyword>
<dbReference type="GeneID" id="97555196"/>
<dbReference type="AlphaFoldDB" id="A0A163DB37"/>
<organism evidence="9 10">
    <name type="scientific">Paenibacillus glucanolyticus</name>
    <dbReference type="NCBI Taxonomy" id="59843"/>
    <lineage>
        <taxon>Bacteria</taxon>
        <taxon>Bacillati</taxon>
        <taxon>Bacillota</taxon>
        <taxon>Bacilli</taxon>
        <taxon>Bacillales</taxon>
        <taxon>Paenibacillaceae</taxon>
        <taxon>Paenibacillus</taxon>
    </lineage>
</organism>
<evidence type="ECO:0000256" key="1">
    <source>
        <dbReference type="ARBA" id="ARBA00001933"/>
    </source>
</evidence>
<dbReference type="Proteomes" id="UP000076796">
    <property type="component" value="Unassembled WGS sequence"/>
</dbReference>
<dbReference type="SUPFAM" id="SSF53383">
    <property type="entry name" value="PLP-dependent transferases"/>
    <property type="match status" value="1"/>
</dbReference>
<dbReference type="SUPFAM" id="SSF46785">
    <property type="entry name" value="Winged helix' DNA-binding domain"/>
    <property type="match status" value="1"/>
</dbReference>
<gene>
    <name evidence="9" type="ORF">AWU65_00350</name>
</gene>
<evidence type="ECO:0000313" key="10">
    <source>
        <dbReference type="Proteomes" id="UP000076796"/>
    </source>
</evidence>
<dbReference type="CDD" id="cd00609">
    <property type="entry name" value="AAT_like"/>
    <property type="match status" value="1"/>
</dbReference>
<dbReference type="EMBL" id="LWMH01000003">
    <property type="protein sequence ID" value="KZS43110.1"/>
    <property type="molecule type" value="Genomic_DNA"/>
</dbReference>
<comment type="similarity">
    <text evidence="2">In the C-terminal section; belongs to the class-I pyridoxal-phosphate-dependent aminotransferase family.</text>
</comment>
<keyword evidence="4" id="KW-0663">Pyridoxal phosphate</keyword>
<evidence type="ECO:0000256" key="7">
    <source>
        <dbReference type="ARBA" id="ARBA00023163"/>
    </source>
</evidence>
<dbReference type="STRING" id="59843.A3958_23425"/>
<dbReference type="InterPro" id="IPR036390">
    <property type="entry name" value="WH_DNA-bd_sf"/>
</dbReference>
<dbReference type="GO" id="GO:0030170">
    <property type="term" value="F:pyridoxal phosphate binding"/>
    <property type="evidence" value="ECO:0007669"/>
    <property type="project" value="InterPro"/>
</dbReference>
<evidence type="ECO:0000256" key="3">
    <source>
        <dbReference type="ARBA" id="ARBA00022576"/>
    </source>
</evidence>
<dbReference type="Pfam" id="PF00155">
    <property type="entry name" value="Aminotran_1_2"/>
    <property type="match status" value="1"/>
</dbReference>
<protein>
    <submittedName>
        <fullName evidence="9">GntR family transcriptional regulator</fullName>
    </submittedName>
</protein>
<evidence type="ECO:0000256" key="5">
    <source>
        <dbReference type="ARBA" id="ARBA00023015"/>
    </source>
</evidence>
<evidence type="ECO:0000313" key="9">
    <source>
        <dbReference type="EMBL" id="KZS43110.1"/>
    </source>
</evidence>
<comment type="caution">
    <text evidence="9">The sequence shown here is derived from an EMBL/GenBank/DDBJ whole genome shotgun (WGS) entry which is preliminary data.</text>
</comment>
<keyword evidence="6" id="KW-0238">DNA-binding</keyword>
<keyword evidence="3" id="KW-0032">Aminotransferase</keyword>
<keyword evidence="7" id="KW-0804">Transcription</keyword>
<dbReference type="Pfam" id="PF00392">
    <property type="entry name" value="GntR"/>
    <property type="match status" value="1"/>
</dbReference>
<dbReference type="GO" id="GO:0003677">
    <property type="term" value="F:DNA binding"/>
    <property type="evidence" value="ECO:0007669"/>
    <property type="project" value="UniProtKB-KW"/>
</dbReference>
<accession>A0A163DB37</accession>
<dbReference type="GO" id="GO:0008483">
    <property type="term" value="F:transaminase activity"/>
    <property type="evidence" value="ECO:0007669"/>
    <property type="project" value="UniProtKB-KW"/>
</dbReference>
<reference evidence="9" key="1">
    <citation type="journal article" date="2016" name="Genome Announc.">
        <title>Draft genomes of two strains of Paenibacillus glucanolyticus with capability to degrade lignocellulose.</title>
        <authorList>
            <person name="Mathews S.L."/>
            <person name="Pawlak J."/>
            <person name="Grunden A.M."/>
        </authorList>
    </citation>
    <scope>NUCLEOTIDE SEQUENCE [LARGE SCALE GENOMIC DNA]</scope>
    <source>
        <strain evidence="9">SLM1</strain>
    </source>
</reference>
<dbReference type="PROSITE" id="PS50949">
    <property type="entry name" value="HTH_GNTR"/>
    <property type="match status" value="1"/>
</dbReference>
<keyword evidence="10" id="KW-1185">Reference proteome</keyword>